<dbReference type="GO" id="GO:0006144">
    <property type="term" value="P:purine nucleobase metabolic process"/>
    <property type="evidence" value="ECO:0007669"/>
    <property type="project" value="UniProtKB-KW"/>
</dbReference>
<dbReference type="RefSeq" id="WP_119375074.1">
    <property type="nucleotide sequence ID" value="NZ_QWFX01000005.1"/>
</dbReference>
<dbReference type="InterPro" id="IPR023416">
    <property type="entry name" value="Transthyretin/HIU_hydrolase_d"/>
</dbReference>
<dbReference type="PROSITE" id="PS00769">
    <property type="entry name" value="TRANSTHYRETIN_2"/>
    <property type="match status" value="1"/>
</dbReference>
<sequence length="107" mass="11612">MGLSTHILDLVTGMPAKGVKVSLSIDGEPAGESVTNDDGRCTDLLGARPLKAGVYRLVFHAGDYLGRSDEPPFFDVIPIDFTVTDTERHYHVPLLLSPFGYSTYRGS</sequence>
<comment type="caution">
    <text evidence="10">The sequence shown here is derived from an EMBL/GenBank/DDBJ whole genome shotgun (WGS) entry which is preliminary data.</text>
</comment>
<keyword evidence="6 8" id="KW-0378">Hydrolase</keyword>
<evidence type="ECO:0000256" key="3">
    <source>
        <dbReference type="ARBA" id="ARBA00009850"/>
    </source>
</evidence>
<comment type="subunit">
    <text evidence="4 8">Homotetramer.</text>
</comment>
<dbReference type="Proteomes" id="UP000266385">
    <property type="component" value="Unassembled WGS sequence"/>
</dbReference>
<evidence type="ECO:0000256" key="2">
    <source>
        <dbReference type="ARBA" id="ARBA00002704"/>
    </source>
</evidence>
<comment type="similarity">
    <text evidence="3 8">Belongs to the transthyretin family. 5-hydroxyisourate hydrolase subfamily.</text>
</comment>
<evidence type="ECO:0000256" key="6">
    <source>
        <dbReference type="ARBA" id="ARBA00022801"/>
    </source>
</evidence>
<proteinExistence type="inferred from homology"/>
<keyword evidence="11" id="KW-1185">Reference proteome</keyword>
<protein>
    <recommendedName>
        <fullName evidence="8">5-hydroxyisourate hydrolase</fullName>
        <shortName evidence="8">HIU hydrolase</shortName>
        <shortName evidence="8">HIUHase</shortName>
        <ecNumber evidence="8">3.5.2.17</ecNumber>
    </recommendedName>
</protein>
<dbReference type="PANTHER" id="PTHR10395">
    <property type="entry name" value="URICASE AND TRANSTHYRETIN-RELATED"/>
    <property type="match status" value="1"/>
</dbReference>
<evidence type="ECO:0000256" key="4">
    <source>
        <dbReference type="ARBA" id="ARBA00011881"/>
    </source>
</evidence>
<dbReference type="AlphaFoldDB" id="A0A399RU51"/>
<dbReference type="InterPro" id="IPR014306">
    <property type="entry name" value="Hydroxyisourate_hydrolase"/>
</dbReference>
<comment type="function">
    <text evidence="2">Catalyzes the hydrolysis of 5-hydroxyisourate (HIU) to 2-oxo-4-hydroxy-4-carboxy-5-ureidoimidazoline (OHCU).</text>
</comment>
<dbReference type="PANTHER" id="PTHR10395:SF7">
    <property type="entry name" value="5-HYDROXYISOURATE HYDROLASE"/>
    <property type="match status" value="1"/>
</dbReference>
<evidence type="ECO:0000313" key="10">
    <source>
        <dbReference type="EMBL" id="RIJ32995.1"/>
    </source>
</evidence>
<comment type="catalytic activity">
    <reaction evidence="1 8">
        <text>5-hydroxyisourate + H2O = 5-hydroxy-2-oxo-4-ureido-2,5-dihydro-1H-imidazole-5-carboxylate + H(+)</text>
        <dbReference type="Rhea" id="RHEA:23736"/>
        <dbReference type="ChEBI" id="CHEBI:15377"/>
        <dbReference type="ChEBI" id="CHEBI:15378"/>
        <dbReference type="ChEBI" id="CHEBI:18072"/>
        <dbReference type="ChEBI" id="CHEBI:58639"/>
        <dbReference type="EC" id="3.5.2.17"/>
    </reaction>
</comment>
<dbReference type="OrthoDB" id="9792386at2"/>
<dbReference type="PRINTS" id="PR00189">
    <property type="entry name" value="TRNSTHYRETIN"/>
</dbReference>
<dbReference type="EC" id="3.5.2.17" evidence="8"/>
<dbReference type="EMBL" id="QWFX01000005">
    <property type="protein sequence ID" value="RIJ32995.1"/>
    <property type="molecule type" value="Genomic_DNA"/>
</dbReference>
<dbReference type="Pfam" id="PF00576">
    <property type="entry name" value="Transthyretin"/>
    <property type="match status" value="1"/>
</dbReference>
<dbReference type="InterPro" id="IPR023419">
    <property type="entry name" value="Transthyretin_CS"/>
</dbReference>
<dbReference type="NCBIfam" id="TIGR02962">
    <property type="entry name" value="hdxy_isourate"/>
    <property type="match status" value="1"/>
</dbReference>
<reference evidence="10 11" key="1">
    <citation type="submission" date="2018-08" db="EMBL/GenBank/DDBJ databases">
        <title>Henriciella mobilis sp. nov., isolated from seawater.</title>
        <authorList>
            <person name="Cheng H."/>
            <person name="Wu Y.-H."/>
            <person name="Xu X.-W."/>
            <person name="Guo L.-L."/>
        </authorList>
    </citation>
    <scope>NUCLEOTIDE SEQUENCE [LARGE SCALE GENOMIC DNA]</scope>
    <source>
        <strain evidence="10 11">JN25</strain>
    </source>
</reference>
<evidence type="ECO:0000259" key="9">
    <source>
        <dbReference type="Pfam" id="PF00576"/>
    </source>
</evidence>
<dbReference type="SUPFAM" id="SSF49472">
    <property type="entry name" value="Transthyretin (synonym: prealbumin)"/>
    <property type="match status" value="1"/>
</dbReference>
<dbReference type="PROSITE" id="PS00768">
    <property type="entry name" value="TRANSTHYRETIN_1"/>
    <property type="match status" value="1"/>
</dbReference>
<dbReference type="GO" id="GO:0033971">
    <property type="term" value="F:hydroxyisourate hydrolase activity"/>
    <property type="evidence" value="ECO:0007669"/>
    <property type="project" value="UniProtKB-EC"/>
</dbReference>
<evidence type="ECO:0000256" key="5">
    <source>
        <dbReference type="ARBA" id="ARBA00022631"/>
    </source>
</evidence>
<evidence type="ECO:0000256" key="7">
    <source>
        <dbReference type="PIRSR" id="PIRSR600895-51"/>
    </source>
</evidence>
<name>A0A399RU51_9PROT</name>
<accession>A0A399RU51</accession>
<evidence type="ECO:0000313" key="11">
    <source>
        <dbReference type="Proteomes" id="UP000266385"/>
    </source>
</evidence>
<evidence type="ECO:0000256" key="8">
    <source>
        <dbReference type="RuleBase" id="RU361270"/>
    </source>
</evidence>
<dbReference type="InterPro" id="IPR000895">
    <property type="entry name" value="Transthyretin/HIU_hydrolase"/>
</dbReference>
<feature type="binding site" evidence="7">
    <location>
        <position position="40"/>
    </location>
    <ligand>
        <name>substrate</name>
    </ligand>
</feature>
<feature type="domain" description="Transthyretin/hydroxyisourate hydrolase" evidence="9">
    <location>
        <begin position="3"/>
        <end position="106"/>
    </location>
</feature>
<evidence type="ECO:0000256" key="1">
    <source>
        <dbReference type="ARBA" id="ARBA00001043"/>
    </source>
</evidence>
<dbReference type="Gene3D" id="2.60.40.180">
    <property type="entry name" value="Transthyretin/hydroxyisourate hydrolase domain"/>
    <property type="match status" value="1"/>
</dbReference>
<feature type="binding site" evidence="7">
    <location>
        <position position="104"/>
    </location>
    <ligand>
        <name>substrate</name>
    </ligand>
</feature>
<organism evidence="10 11">
    <name type="scientific">Henriciella mobilis</name>
    <dbReference type="NCBI Taxonomy" id="2305467"/>
    <lineage>
        <taxon>Bacteria</taxon>
        <taxon>Pseudomonadati</taxon>
        <taxon>Pseudomonadota</taxon>
        <taxon>Alphaproteobacteria</taxon>
        <taxon>Hyphomonadales</taxon>
        <taxon>Hyphomonadaceae</taxon>
        <taxon>Henriciella</taxon>
    </lineage>
</organism>
<keyword evidence="5 8" id="KW-0659">Purine metabolism</keyword>
<dbReference type="InterPro" id="IPR023418">
    <property type="entry name" value="Thyroxine_BS"/>
</dbReference>
<dbReference type="InterPro" id="IPR036817">
    <property type="entry name" value="Transthyretin/HIU_hydrolase_sf"/>
</dbReference>
<gene>
    <name evidence="10" type="primary">uraH</name>
    <name evidence="10" type="ORF">D1223_03885</name>
</gene>
<feature type="binding site" evidence="7">
    <location>
        <position position="6"/>
    </location>
    <ligand>
        <name>substrate</name>
    </ligand>
</feature>
<dbReference type="CDD" id="cd05822">
    <property type="entry name" value="TLP_HIUase"/>
    <property type="match status" value="1"/>
</dbReference>